<name>A0A494XI06_9BURK</name>
<gene>
    <name evidence="2" type="ORF">D7S86_22870</name>
</gene>
<dbReference type="PANTHER" id="PTHR42686:SF1">
    <property type="entry name" value="GH17980P-RELATED"/>
    <property type="match status" value="1"/>
</dbReference>
<dbReference type="OrthoDB" id="9768851at2"/>
<organism evidence="2 3">
    <name type="scientific">Pararobbsia silviterrae</name>
    <dbReference type="NCBI Taxonomy" id="1792498"/>
    <lineage>
        <taxon>Bacteria</taxon>
        <taxon>Pseudomonadati</taxon>
        <taxon>Pseudomonadota</taxon>
        <taxon>Betaproteobacteria</taxon>
        <taxon>Burkholderiales</taxon>
        <taxon>Burkholderiaceae</taxon>
        <taxon>Pararobbsia</taxon>
    </lineage>
</organism>
<reference evidence="2 3" key="1">
    <citation type="submission" date="2018-10" db="EMBL/GenBank/DDBJ databases">
        <title>Robbsia sp. DHC34, isolated from soil.</title>
        <authorList>
            <person name="Gao Z.-H."/>
            <person name="Qiu L.-H."/>
        </authorList>
    </citation>
    <scope>NUCLEOTIDE SEQUENCE [LARGE SCALE GENOMIC DNA]</scope>
    <source>
        <strain evidence="2 3">DHC34</strain>
    </source>
</reference>
<dbReference type="Gene3D" id="3.20.20.100">
    <property type="entry name" value="NADP-dependent oxidoreductase domain"/>
    <property type="match status" value="1"/>
</dbReference>
<dbReference type="Proteomes" id="UP000270342">
    <property type="component" value="Unassembled WGS sequence"/>
</dbReference>
<dbReference type="PANTHER" id="PTHR42686">
    <property type="entry name" value="GH17980P-RELATED"/>
    <property type="match status" value="1"/>
</dbReference>
<dbReference type="InterPro" id="IPR036812">
    <property type="entry name" value="NAD(P)_OxRdtase_dom_sf"/>
</dbReference>
<dbReference type="CDD" id="cd19152">
    <property type="entry name" value="AKR_AKR15A"/>
    <property type="match status" value="1"/>
</dbReference>
<dbReference type="InterPro" id="IPR023210">
    <property type="entry name" value="NADP_OxRdtase_dom"/>
</dbReference>
<dbReference type="InterPro" id="IPR020471">
    <property type="entry name" value="AKR"/>
</dbReference>
<dbReference type="GO" id="GO:0016491">
    <property type="term" value="F:oxidoreductase activity"/>
    <property type="evidence" value="ECO:0007669"/>
    <property type="project" value="InterPro"/>
</dbReference>
<dbReference type="Pfam" id="PF00248">
    <property type="entry name" value="Aldo_ket_red"/>
    <property type="match status" value="1"/>
</dbReference>
<evidence type="ECO:0000313" key="2">
    <source>
        <dbReference type="EMBL" id="RKP47799.1"/>
    </source>
</evidence>
<comment type="caution">
    <text evidence="2">The sequence shown here is derived from an EMBL/GenBank/DDBJ whole genome shotgun (WGS) entry which is preliminary data.</text>
</comment>
<keyword evidence="3" id="KW-1185">Reference proteome</keyword>
<evidence type="ECO:0000259" key="1">
    <source>
        <dbReference type="Pfam" id="PF00248"/>
    </source>
</evidence>
<evidence type="ECO:0000313" key="3">
    <source>
        <dbReference type="Proteomes" id="UP000270342"/>
    </source>
</evidence>
<sequence length="345" mass="37439">MTEISSRVLGTSGLKLTTMGLGGTGLGNMYRATDPDVAIATVHTAFERGIRYFDTAPVYGFGLAESRLGEAIRSLPRDKIVISSKVGYALVPISADEVAPVLWDQAPAFRPEFDYSRDAVRRSIEDSLERLGVDYIDMLAIHDPDEALAFEPGEDPRARSHFQDAMEGAYRVLDDLRSEGVIKAVGVGINQWQMLGDFVVAGRFDYFLLAGRYTLLEQEPLATLLPLCEQRGTQLVIGGPYNSGILASGPVNGATFNTRSAPPRVIDKVRQLQAVCARHDIPLAAAALQFPLGHPIVASVIPGARSVEELEQNLAFMRLPIPADLWRDLKDEGLVDPAAPTPAGR</sequence>
<proteinExistence type="predicted"/>
<dbReference type="RefSeq" id="WP_121089681.1">
    <property type="nucleotide sequence ID" value="NZ_RBZU01000012.1"/>
</dbReference>
<dbReference type="AlphaFoldDB" id="A0A494XI06"/>
<protein>
    <submittedName>
        <fullName evidence="2">Aldo/keto reductase</fullName>
    </submittedName>
</protein>
<dbReference type="EMBL" id="RBZU01000012">
    <property type="protein sequence ID" value="RKP47799.1"/>
    <property type="molecule type" value="Genomic_DNA"/>
</dbReference>
<dbReference type="SUPFAM" id="SSF51430">
    <property type="entry name" value="NAD(P)-linked oxidoreductase"/>
    <property type="match status" value="1"/>
</dbReference>
<accession>A0A494XI06</accession>
<feature type="domain" description="NADP-dependent oxidoreductase" evidence="1">
    <location>
        <begin position="19"/>
        <end position="329"/>
    </location>
</feature>
<dbReference type="GO" id="GO:0005829">
    <property type="term" value="C:cytosol"/>
    <property type="evidence" value="ECO:0007669"/>
    <property type="project" value="TreeGrafter"/>
</dbReference>